<feature type="compositionally biased region" description="Polar residues" evidence="5">
    <location>
        <begin position="22"/>
        <end position="35"/>
    </location>
</feature>
<organism evidence="8 9">
    <name type="scientific">Calocera viscosa (strain TUFC12733)</name>
    <dbReference type="NCBI Taxonomy" id="1330018"/>
    <lineage>
        <taxon>Eukaryota</taxon>
        <taxon>Fungi</taxon>
        <taxon>Dikarya</taxon>
        <taxon>Basidiomycota</taxon>
        <taxon>Agaricomycotina</taxon>
        <taxon>Dacrymycetes</taxon>
        <taxon>Dacrymycetales</taxon>
        <taxon>Dacrymycetaceae</taxon>
        <taxon>Calocera</taxon>
    </lineage>
</organism>
<dbReference type="CDD" id="cd17323">
    <property type="entry name" value="MFS_Tpo1_MDR_like"/>
    <property type="match status" value="1"/>
</dbReference>
<keyword evidence="3 6" id="KW-1133">Transmembrane helix</keyword>
<dbReference type="PANTHER" id="PTHR23502">
    <property type="entry name" value="MAJOR FACILITATOR SUPERFAMILY"/>
    <property type="match status" value="1"/>
</dbReference>
<dbReference type="Pfam" id="PF07690">
    <property type="entry name" value="MFS_1"/>
    <property type="match status" value="1"/>
</dbReference>
<comment type="subcellular location">
    <subcellularLocation>
        <location evidence="1">Membrane</location>
        <topology evidence="1">Multi-pass membrane protein</topology>
    </subcellularLocation>
</comment>
<gene>
    <name evidence="8" type="ORF">CALVIDRAFT_533641</name>
</gene>
<feature type="domain" description="Major facilitator superfamily (MFS) profile" evidence="7">
    <location>
        <begin position="102"/>
        <end position="561"/>
    </location>
</feature>
<feature type="transmembrane region" description="Helical" evidence="6">
    <location>
        <begin position="221"/>
        <end position="242"/>
    </location>
</feature>
<keyword evidence="9" id="KW-1185">Reference proteome</keyword>
<dbReference type="EMBL" id="KV417269">
    <property type="protein sequence ID" value="KZP00630.1"/>
    <property type="molecule type" value="Genomic_DNA"/>
</dbReference>
<dbReference type="InterPro" id="IPR036259">
    <property type="entry name" value="MFS_trans_sf"/>
</dbReference>
<evidence type="ECO:0000259" key="7">
    <source>
        <dbReference type="PROSITE" id="PS50850"/>
    </source>
</evidence>
<evidence type="ECO:0000313" key="8">
    <source>
        <dbReference type="EMBL" id="KZP00630.1"/>
    </source>
</evidence>
<dbReference type="AlphaFoldDB" id="A0A167R778"/>
<feature type="transmembrane region" description="Helical" evidence="6">
    <location>
        <begin position="196"/>
        <end position="214"/>
    </location>
</feature>
<dbReference type="SUPFAM" id="SSF103473">
    <property type="entry name" value="MFS general substrate transporter"/>
    <property type="match status" value="1"/>
</dbReference>
<feature type="compositionally biased region" description="Basic and acidic residues" evidence="5">
    <location>
        <begin position="57"/>
        <end position="77"/>
    </location>
</feature>
<reference evidence="8 9" key="1">
    <citation type="journal article" date="2016" name="Mol. Biol. Evol.">
        <title>Comparative Genomics of Early-Diverging Mushroom-Forming Fungi Provides Insights into the Origins of Lignocellulose Decay Capabilities.</title>
        <authorList>
            <person name="Nagy L.G."/>
            <person name="Riley R."/>
            <person name="Tritt A."/>
            <person name="Adam C."/>
            <person name="Daum C."/>
            <person name="Floudas D."/>
            <person name="Sun H."/>
            <person name="Yadav J.S."/>
            <person name="Pangilinan J."/>
            <person name="Larsson K.H."/>
            <person name="Matsuura K."/>
            <person name="Barry K."/>
            <person name="Labutti K."/>
            <person name="Kuo R."/>
            <person name="Ohm R.A."/>
            <person name="Bhattacharya S.S."/>
            <person name="Shirouzu T."/>
            <person name="Yoshinaga Y."/>
            <person name="Martin F.M."/>
            <person name="Grigoriev I.V."/>
            <person name="Hibbett D.S."/>
        </authorList>
    </citation>
    <scope>NUCLEOTIDE SEQUENCE [LARGE SCALE GENOMIC DNA]</scope>
    <source>
        <strain evidence="8 9">TUFC12733</strain>
    </source>
</reference>
<dbReference type="OrthoDB" id="6770063at2759"/>
<feature type="transmembrane region" description="Helical" evidence="6">
    <location>
        <begin position="533"/>
        <end position="554"/>
    </location>
</feature>
<feature type="transmembrane region" description="Helical" evidence="6">
    <location>
        <begin position="284"/>
        <end position="304"/>
    </location>
</feature>
<dbReference type="STRING" id="1330018.A0A167R778"/>
<sequence length="574" mass="62799">MAPSEPDPEKGHIHAPLHRARTMSTDTMPDETVTSAFPGIGTPNAERDVEDAEEAEAERQAENGKGEGGEGEKERDPNMVSWDGPDDPHNPQNWTFGRKWAAMGIVSVFTFMRCASPTSLRAFTSRVERDGKMLTPSRSPLSSSMVAPALPQIAQDLGINESPTLTSMTLSIFVLGFAVGPLLLGPLSEIYGRVRVLQAANMIFLIFNLAGGFAQTKGQMMAFRFLSGFGGGGPIALGGGVLGDMFLPEERGLAQALYSLGPLSGPAVGPMISGFIVEKINWRWIFWITTLVDGLVQLLGLFFLRETYAPKLLGDKVRRLRLETGNSKLYSIYDRDDRSMRAIISRGMVRPFVFLGTEPLCQIIGTYMALMYGTLYLLLTTFASLWVDDYGESSGIAGLNYLAIGLGYTAGSQIGARMIDVTYRRMKAKNNGVGLPEFRIPIILVSAPVSVLGLILYGWSAQYKVFWFVPDMGIFIYGMGTLAAWLAIQTYLVDTYTLYAASAIAAAALYRSLLGFAFPLFANQMYAAMGQGWANTMLAFVTLIIGVPAPLVFLKYGHRLRERSPMARKSKIIR</sequence>
<evidence type="ECO:0000256" key="5">
    <source>
        <dbReference type="SAM" id="MobiDB-lite"/>
    </source>
</evidence>
<name>A0A167R778_CALVF</name>
<feature type="transmembrane region" description="Helical" evidence="6">
    <location>
        <begin position="165"/>
        <end position="184"/>
    </location>
</feature>
<evidence type="ECO:0000256" key="6">
    <source>
        <dbReference type="SAM" id="Phobius"/>
    </source>
</evidence>
<keyword evidence="2 6" id="KW-0812">Transmembrane</keyword>
<feature type="transmembrane region" description="Helical" evidence="6">
    <location>
        <begin position="465"/>
        <end position="486"/>
    </location>
</feature>
<dbReference type="FunFam" id="1.20.1250.20:FF:000011">
    <property type="entry name" value="MFS multidrug transporter, putative"/>
    <property type="match status" value="1"/>
</dbReference>
<dbReference type="PANTHER" id="PTHR23502:SF60">
    <property type="entry name" value="MAJOR FACILITATOR SUPERFAMILY (MFS) PROFILE DOMAIN-CONTAINING PROTEIN-RELATED"/>
    <property type="match status" value="1"/>
</dbReference>
<dbReference type="InterPro" id="IPR020846">
    <property type="entry name" value="MFS_dom"/>
</dbReference>
<dbReference type="Proteomes" id="UP000076738">
    <property type="component" value="Unassembled WGS sequence"/>
</dbReference>
<keyword evidence="4 6" id="KW-0472">Membrane</keyword>
<dbReference type="InterPro" id="IPR011701">
    <property type="entry name" value="MFS"/>
</dbReference>
<proteinExistence type="predicted"/>
<evidence type="ECO:0000313" key="9">
    <source>
        <dbReference type="Proteomes" id="UP000076738"/>
    </source>
</evidence>
<dbReference type="Gene3D" id="1.20.1250.20">
    <property type="entry name" value="MFS general substrate transporter like domains"/>
    <property type="match status" value="1"/>
</dbReference>
<feature type="transmembrane region" description="Helical" evidence="6">
    <location>
        <begin position="399"/>
        <end position="419"/>
    </location>
</feature>
<feature type="transmembrane region" description="Helical" evidence="6">
    <location>
        <begin position="498"/>
        <end position="521"/>
    </location>
</feature>
<accession>A0A167R778</accession>
<evidence type="ECO:0000256" key="4">
    <source>
        <dbReference type="ARBA" id="ARBA00023136"/>
    </source>
</evidence>
<evidence type="ECO:0000256" key="3">
    <source>
        <dbReference type="ARBA" id="ARBA00022989"/>
    </source>
</evidence>
<evidence type="ECO:0000256" key="1">
    <source>
        <dbReference type="ARBA" id="ARBA00004141"/>
    </source>
</evidence>
<feature type="transmembrane region" description="Helical" evidence="6">
    <location>
        <begin position="440"/>
        <end position="459"/>
    </location>
</feature>
<feature type="region of interest" description="Disordered" evidence="5">
    <location>
        <begin position="1"/>
        <end position="92"/>
    </location>
</feature>
<evidence type="ECO:0000256" key="2">
    <source>
        <dbReference type="ARBA" id="ARBA00022692"/>
    </source>
</evidence>
<protein>
    <submittedName>
        <fullName evidence="8">MFS general substrate transporter</fullName>
    </submittedName>
</protein>
<feature type="transmembrane region" description="Helical" evidence="6">
    <location>
        <begin position="369"/>
        <end position="387"/>
    </location>
</feature>
<dbReference type="PROSITE" id="PS50850">
    <property type="entry name" value="MFS"/>
    <property type="match status" value="1"/>
</dbReference>
<dbReference type="GO" id="GO:0005886">
    <property type="term" value="C:plasma membrane"/>
    <property type="evidence" value="ECO:0007669"/>
    <property type="project" value="TreeGrafter"/>
</dbReference>
<dbReference type="GO" id="GO:0022857">
    <property type="term" value="F:transmembrane transporter activity"/>
    <property type="evidence" value="ECO:0007669"/>
    <property type="project" value="InterPro"/>
</dbReference>